<evidence type="ECO:0000256" key="1">
    <source>
        <dbReference type="SAM" id="Phobius"/>
    </source>
</evidence>
<feature type="transmembrane region" description="Helical" evidence="1">
    <location>
        <begin position="77"/>
        <end position="103"/>
    </location>
</feature>
<dbReference type="EMBL" id="JAYKXN010000007">
    <property type="protein sequence ID" value="KAK7271364.1"/>
    <property type="molecule type" value="Genomic_DNA"/>
</dbReference>
<comment type="caution">
    <text evidence="2">The sequence shown here is derived from an EMBL/GenBank/DDBJ whole genome shotgun (WGS) entry which is preliminary data.</text>
</comment>
<protein>
    <submittedName>
        <fullName evidence="2">Uncharacterized protein</fullName>
    </submittedName>
</protein>
<name>A0AAN9F7Z5_CLITE</name>
<dbReference type="Proteomes" id="UP001359559">
    <property type="component" value="Unassembled WGS sequence"/>
</dbReference>
<gene>
    <name evidence="2" type="ORF">RJT34_27192</name>
</gene>
<organism evidence="2 3">
    <name type="scientific">Clitoria ternatea</name>
    <name type="common">Butterfly pea</name>
    <dbReference type="NCBI Taxonomy" id="43366"/>
    <lineage>
        <taxon>Eukaryota</taxon>
        <taxon>Viridiplantae</taxon>
        <taxon>Streptophyta</taxon>
        <taxon>Embryophyta</taxon>
        <taxon>Tracheophyta</taxon>
        <taxon>Spermatophyta</taxon>
        <taxon>Magnoliopsida</taxon>
        <taxon>eudicotyledons</taxon>
        <taxon>Gunneridae</taxon>
        <taxon>Pentapetalae</taxon>
        <taxon>rosids</taxon>
        <taxon>fabids</taxon>
        <taxon>Fabales</taxon>
        <taxon>Fabaceae</taxon>
        <taxon>Papilionoideae</taxon>
        <taxon>50 kb inversion clade</taxon>
        <taxon>NPAAA clade</taxon>
        <taxon>indigoferoid/millettioid clade</taxon>
        <taxon>Phaseoleae</taxon>
        <taxon>Clitoria</taxon>
    </lineage>
</organism>
<accession>A0AAN9F7Z5</accession>
<dbReference type="AlphaFoldDB" id="A0AAN9F7Z5"/>
<keyword evidence="3" id="KW-1185">Reference proteome</keyword>
<evidence type="ECO:0000313" key="2">
    <source>
        <dbReference type="EMBL" id="KAK7271364.1"/>
    </source>
</evidence>
<proteinExistence type="predicted"/>
<keyword evidence="1" id="KW-0812">Transmembrane</keyword>
<sequence length="109" mass="12776">MCMCNWEARACVVSVCFLDHVTHQTLHYLVPFNSLCGILVEGECRTTFPSFALFMVLLSLLYALTFWLGWYYTPNIFWSWCGYVLSALQYICHVLLCTIWLLMYTFSKC</sequence>
<feature type="transmembrane region" description="Helical" evidence="1">
    <location>
        <begin position="51"/>
        <end position="71"/>
    </location>
</feature>
<keyword evidence="1" id="KW-1133">Transmembrane helix</keyword>
<evidence type="ECO:0000313" key="3">
    <source>
        <dbReference type="Proteomes" id="UP001359559"/>
    </source>
</evidence>
<reference evidence="2 3" key="1">
    <citation type="submission" date="2024-01" db="EMBL/GenBank/DDBJ databases">
        <title>The genomes of 5 underutilized Papilionoideae crops provide insights into root nodulation and disease resistance.</title>
        <authorList>
            <person name="Yuan L."/>
        </authorList>
    </citation>
    <scope>NUCLEOTIDE SEQUENCE [LARGE SCALE GENOMIC DNA]</scope>
    <source>
        <strain evidence="2">LY-2023</strain>
        <tissue evidence="2">Leaf</tissue>
    </source>
</reference>
<keyword evidence="1" id="KW-0472">Membrane</keyword>